<dbReference type="EMBL" id="CAJVQC010052259">
    <property type="protein sequence ID" value="CAG8791367.1"/>
    <property type="molecule type" value="Genomic_DNA"/>
</dbReference>
<feature type="non-terminal residue" evidence="1">
    <location>
        <position position="1"/>
    </location>
</feature>
<sequence length="49" mass="5467">SDDEMGDKKSEGSPEQNSEANDPEHYHGNRVDAEKDNFVKATVNNDDET</sequence>
<comment type="caution">
    <text evidence="1">The sequence shown here is derived from an EMBL/GenBank/DDBJ whole genome shotgun (WGS) entry which is preliminary data.</text>
</comment>
<keyword evidence="2" id="KW-1185">Reference proteome</keyword>
<gene>
    <name evidence="1" type="ORF">RPERSI_LOCUS19216</name>
</gene>
<accession>A0ACA9RF53</accession>
<evidence type="ECO:0000313" key="1">
    <source>
        <dbReference type="EMBL" id="CAG8791367.1"/>
    </source>
</evidence>
<reference evidence="1" key="1">
    <citation type="submission" date="2021-06" db="EMBL/GenBank/DDBJ databases">
        <authorList>
            <person name="Kallberg Y."/>
            <person name="Tangrot J."/>
            <person name="Rosling A."/>
        </authorList>
    </citation>
    <scope>NUCLEOTIDE SEQUENCE</scope>
    <source>
        <strain evidence="1">MA461A</strain>
    </source>
</reference>
<dbReference type="Proteomes" id="UP000789920">
    <property type="component" value="Unassembled WGS sequence"/>
</dbReference>
<name>A0ACA9RF53_9GLOM</name>
<feature type="non-terminal residue" evidence="1">
    <location>
        <position position="49"/>
    </location>
</feature>
<proteinExistence type="predicted"/>
<protein>
    <submittedName>
        <fullName evidence="1">12436_t:CDS:1</fullName>
    </submittedName>
</protein>
<evidence type="ECO:0000313" key="2">
    <source>
        <dbReference type="Proteomes" id="UP000789920"/>
    </source>
</evidence>
<organism evidence="1 2">
    <name type="scientific">Racocetra persica</name>
    <dbReference type="NCBI Taxonomy" id="160502"/>
    <lineage>
        <taxon>Eukaryota</taxon>
        <taxon>Fungi</taxon>
        <taxon>Fungi incertae sedis</taxon>
        <taxon>Mucoromycota</taxon>
        <taxon>Glomeromycotina</taxon>
        <taxon>Glomeromycetes</taxon>
        <taxon>Diversisporales</taxon>
        <taxon>Gigasporaceae</taxon>
        <taxon>Racocetra</taxon>
    </lineage>
</organism>